<evidence type="ECO:0000256" key="1">
    <source>
        <dbReference type="SAM" id="Phobius"/>
    </source>
</evidence>
<keyword evidence="1" id="KW-1133">Transmembrane helix</keyword>
<name>A0A8H7DXI2_PLEOS</name>
<sequence length="495" mass="55145">MIILGHSLVSLAHTSLLVTRFDDIMAVIKVQGLSFMRSEKSWRPIVSVEIDQHHRHEVVLGCDGQNPNLKSQFLVHGAHPGSTVEVKVWHRSQSKKKKKRNLVATCSHPLRELVKKQESEPQLELRLNCQSMTKKMASKGKPQNGAHIQLRLRPPPSFGSPPAYNDIDAFSDSGCASSSSYQLFPSINWNNWPTDTPCTDSPHRPFIIDTDDEYPLEPESNEKEPLLQECDYTTDTEDRDDPSFHDPLAIKSEPVGTLRISVSDSLSWIAASMLPQYTEKPERTTDISPDLSRAELLLSAFTMYSELKDACLDSQFEKIFTRLQTEWTYIGGLLVALAAVDTAVFAISDDSIFVVDPYARNAIAASSIASGLGISCDAWFLLRYNWADLHTFINRAKDVFDSYFFFAISARVPCFCMLVSAVSLLGFLGRVAYNVWPEGVIVACFFVGMLMTLQFLAKGAVLCVHAASGVRRRVVSGVSWATKNRSAIVREQSEG</sequence>
<dbReference type="Proteomes" id="UP000623687">
    <property type="component" value="Unassembled WGS sequence"/>
</dbReference>
<accession>A0A8H7DXI2</accession>
<keyword evidence="1" id="KW-0812">Transmembrane</keyword>
<dbReference type="RefSeq" id="XP_036634000.1">
    <property type="nucleotide sequence ID" value="XM_036772527.1"/>
</dbReference>
<dbReference type="EMBL" id="JACETU010000002">
    <property type="protein sequence ID" value="KAF7436101.1"/>
    <property type="molecule type" value="Genomic_DNA"/>
</dbReference>
<dbReference type="InterPro" id="IPR000008">
    <property type="entry name" value="C2_dom"/>
</dbReference>
<dbReference type="OrthoDB" id="2642524at2759"/>
<feature type="transmembrane region" description="Helical" evidence="1">
    <location>
        <begin position="362"/>
        <end position="382"/>
    </location>
</feature>
<dbReference type="AlphaFoldDB" id="A0A8H7DXI2"/>
<evidence type="ECO:0000259" key="2">
    <source>
        <dbReference type="PROSITE" id="PS50004"/>
    </source>
</evidence>
<feature type="transmembrane region" description="Helical" evidence="1">
    <location>
        <begin position="327"/>
        <end position="347"/>
    </location>
</feature>
<dbReference type="InterPro" id="IPR035892">
    <property type="entry name" value="C2_domain_sf"/>
</dbReference>
<evidence type="ECO:0000313" key="3">
    <source>
        <dbReference type="EMBL" id="KAF7436101.1"/>
    </source>
</evidence>
<comment type="caution">
    <text evidence="3">The sequence shown here is derived from an EMBL/GenBank/DDBJ whole genome shotgun (WGS) entry which is preliminary data.</text>
</comment>
<keyword evidence="1" id="KW-0472">Membrane</keyword>
<gene>
    <name evidence="3" type="ORF">PC9H_002927</name>
</gene>
<dbReference type="Gene3D" id="2.60.40.150">
    <property type="entry name" value="C2 domain"/>
    <property type="match status" value="1"/>
</dbReference>
<keyword evidence="4" id="KW-1185">Reference proteome</keyword>
<dbReference type="VEuPathDB" id="FungiDB:PC9H_002927"/>
<dbReference type="PROSITE" id="PS50004">
    <property type="entry name" value="C2"/>
    <property type="match status" value="1"/>
</dbReference>
<evidence type="ECO:0000313" key="4">
    <source>
        <dbReference type="Proteomes" id="UP000623687"/>
    </source>
</evidence>
<organism evidence="3 4">
    <name type="scientific">Pleurotus ostreatus</name>
    <name type="common">Oyster mushroom</name>
    <name type="synonym">White-rot fungus</name>
    <dbReference type="NCBI Taxonomy" id="5322"/>
    <lineage>
        <taxon>Eukaryota</taxon>
        <taxon>Fungi</taxon>
        <taxon>Dikarya</taxon>
        <taxon>Basidiomycota</taxon>
        <taxon>Agaricomycotina</taxon>
        <taxon>Agaricomycetes</taxon>
        <taxon>Agaricomycetidae</taxon>
        <taxon>Agaricales</taxon>
        <taxon>Pleurotineae</taxon>
        <taxon>Pleurotaceae</taxon>
        <taxon>Pleurotus</taxon>
    </lineage>
</organism>
<dbReference type="GeneID" id="59372745"/>
<feature type="transmembrane region" description="Helical" evidence="1">
    <location>
        <begin position="440"/>
        <end position="464"/>
    </location>
</feature>
<feature type="transmembrane region" description="Helical" evidence="1">
    <location>
        <begin position="403"/>
        <end position="428"/>
    </location>
</feature>
<feature type="domain" description="C2" evidence="2">
    <location>
        <begin position="3"/>
        <end position="123"/>
    </location>
</feature>
<reference evidence="3" key="1">
    <citation type="submission" date="2019-07" db="EMBL/GenBank/DDBJ databases">
        <authorList>
            <person name="Palmer J.M."/>
        </authorList>
    </citation>
    <scope>NUCLEOTIDE SEQUENCE</scope>
    <source>
        <strain evidence="3">PC9</strain>
    </source>
</reference>
<proteinExistence type="predicted"/>
<protein>
    <recommendedName>
        <fullName evidence="2">C2 domain-containing protein</fullName>
    </recommendedName>
</protein>